<evidence type="ECO:0000259" key="8">
    <source>
        <dbReference type="Pfam" id="PF13839"/>
    </source>
</evidence>
<keyword evidence="3" id="KW-0812">Transmembrane</keyword>
<name>A0AAF0X3X4_DAUCS</name>
<evidence type="ECO:0000256" key="1">
    <source>
        <dbReference type="ARBA" id="ARBA00004167"/>
    </source>
</evidence>
<dbReference type="GO" id="GO:0016413">
    <property type="term" value="F:O-acetyltransferase activity"/>
    <property type="evidence" value="ECO:0007669"/>
    <property type="project" value="InterPro"/>
</dbReference>
<dbReference type="Pfam" id="PF13839">
    <property type="entry name" value="PC-Esterase"/>
    <property type="match status" value="1"/>
</dbReference>
<dbReference type="InterPro" id="IPR029962">
    <property type="entry name" value="TBL"/>
</dbReference>
<keyword evidence="7" id="KW-0732">Signal</keyword>
<dbReference type="EMBL" id="CP093347">
    <property type="protein sequence ID" value="WOG99968.1"/>
    <property type="molecule type" value="Genomic_DNA"/>
</dbReference>
<dbReference type="GO" id="GO:0005794">
    <property type="term" value="C:Golgi apparatus"/>
    <property type="evidence" value="ECO:0007669"/>
    <property type="project" value="TreeGrafter"/>
</dbReference>
<keyword evidence="11" id="KW-1185">Reference proteome</keyword>
<evidence type="ECO:0000256" key="4">
    <source>
        <dbReference type="ARBA" id="ARBA00022968"/>
    </source>
</evidence>
<evidence type="ECO:0000256" key="2">
    <source>
        <dbReference type="ARBA" id="ARBA00007727"/>
    </source>
</evidence>
<feature type="chain" id="PRO_5042270165" description="Trichome birefringence-like N-terminal domain-containing protein" evidence="7">
    <location>
        <begin position="29"/>
        <end position="361"/>
    </location>
</feature>
<dbReference type="InterPro" id="IPR026057">
    <property type="entry name" value="TBL_C"/>
</dbReference>
<reference evidence="10" key="2">
    <citation type="submission" date="2022-03" db="EMBL/GenBank/DDBJ databases">
        <title>Draft title - Genomic analysis of global carrot germplasm unveils the trajectory of domestication and the origin of high carotenoid orange carrot.</title>
        <authorList>
            <person name="Iorizzo M."/>
            <person name="Ellison S."/>
            <person name="Senalik D."/>
            <person name="Macko-Podgorni A."/>
            <person name="Grzebelus D."/>
            <person name="Bostan H."/>
            <person name="Rolling W."/>
            <person name="Curaba J."/>
            <person name="Simon P."/>
        </authorList>
    </citation>
    <scope>NUCLEOTIDE SEQUENCE</scope>
    <source>
        <tissue evidence="10">Leaf</tissue>
    </source>
</reference>
<proteinExistence type="inferred from homology"/>
<comment type="subcellular location">
    <subcellularLocation>
        <location evidence="1">Membrane</location>
        <topology evidence="1">Single-pass membrane protein</topology>
    </subcellularLocation>
</comment>
<evidence type="ECO:0000256" key="3">
    <source>
        <dbReference type="ARBA" id="ARBA00022692"/>
    </source>
</evidence>
<dbReference type="GO" id="GO:0016020">
    <property type="term" value="C:membrane"/>
    <property type="evidence" value="ECO:0007669"/>
    <property type="project" value="UniProtKB-SubCell"/>
</dbReference>
<evidence type="ECO:0000259" key="9">
    <source>
        <dbReference type="Pfam" id="PF14416"/>
    </source>
</evidence>
<comment type="similarity">
    <text evidence="2">Belongs to the PC-esterase family. TBL subfamily.</text>
</comment>
<evidence type="ECO:0000313" key="11">
    <source>
        <dbReference type="Proteomes" id="UP000077755"/>
    </source>
</evidence>
<gene>
    <name evidence="10" type="ORF">DCAR_0519324</name>
</gene>
<dbReference type="PANTHER" id="PTHR32285:SF372">
    <property type="entry name" value="PROTEIN TRICHOME BIREFRINGENCE-LIKE 43"/>
    <property type="match status" value="1"/>
</dbReference>
<protein>
    <recommendedName>
        <fullName evidence="12">Trichome birefringence-like N-terminal domain-containing protein</fullName>
    </recommendedName>
</protein>
<evidence type="ECO:0000256" key="5">
    <source>
        <dbReference type="ARBA" id="ARBA00022989"/>
    </source>
</evidence>
<feature type="domain" description="Trichome birefringence-like C-terminal" evidence="8">
    <location>
        <begin position="92"/>
        <end position="356"/>
    </location>
</feature>
<feature type="signal peptide" evidence="7">
    <location>
        <begin position="1"/>
        <end position="28"/>
    </location>
</feature>
<keyword evidence="6" id="KW-0472">Membrane</keyword>
<evidence type="ECO:0000256" key="7">
    <source>
        <dbReference type="SAM" id="SignalP"/>
    </source>
</evidence>
<accession>A0AAF0X3X4</accession>
<keyword evidence="4" id="KW-0735">Signal-anchor</keyword>
<feature type="domain" description="Trichome birefringence-like N-terminal" evidence="9">
    <location>
        <begin position="38"/>
        <end position="91"/>
    </location>
</feature>
<dbReference type="Pfam" id="PF14416">
    <property type="entry name" value="PMR5N"/>
    <property type="match status" value="1"/>
</dbReference>
<dbReference type="Proteomes" id="UP000077755">
    <property type="component" value="Chromosome 5"/>
</dbReference>
<keyword evidence="5" id="KW-1133">Transmembrane helix</keyword>
<evidence type="ECO:0000256" key="6">
    <source>
        <dbReference type="ARBA" id="ARBA00023136"/>
    </source>
</evidence>
<dbReference type="InterPro" id="IPR025846">
    <property type="entry name" value="TBL_N"/>
</dbReference>
<dbReference type="AlphaFoldDB" id="A0AAF0X3X4"/>
<dbReference type="PANTHER" id="PTHR32285">
    <property type="entry name" value="PROTEIN TRICHOME BIREFRINGENCE-LIKE 9-RELATED"/>
    <property type="match status" value="1"/>
</dbReference>
<dbReference type="KEGG" id="dcr:108220471"/>
<sequence length="361" mass="41688">MDAAASILAALLLLIIQCPHHLILQINGESNVESINKQKCNIYQGRWVKDNSYPLYDPNKCPFLETSFTCQRNGRPDRFYLQYRWQPFACNLPRFSGRNFLRSSKGKRIMFIGDSIGLNQWQSLNCMLHSAVPQATYTLTRNKGLSTFKFTGFDLSVMLLRNAFLVDLVSDKRGRVLKLDSINIASTWKGMDTLIFNTWHWWLLTGRQQPWDLIETGNKIYKDMDRLVAYEKALNTWARWIDKNVDQKKTKVFFQGVSPDHARDWSKPSWKNCNGQKQPFLGRSKYKGSPHPAQVILERVLNKMSTKVDLLDITTLSQLRKDGHPSVFGYGGHRGMDCSHWCLPGVPDTWNQLLYASLFQD</sequence>
<organism evidence="10 11">
    <name type="scientific">Daucus carota subsp. sativus</name>
    <name type="common">Carrot</name>
    <dbReference type="NCBI Taxonomy" id="79200"/>
    <lineage>
        <taxon>Eukaryota</taxon>
        <taxon>Viridiplantae</taxon>
        <taxon>Streptophyta</taxon>
        <taxon>Embryophyta</taxon>
        <taxon>Tracheophyta</taxon>
        <taxon>Spermatophyta</taxon>
        <taxon>Magnoliopsida</taxon>
        <taxon>eudicotyledons</taxon>
        <taxon>Gunneridae</taxon>
        <taxon>Pentapetalae</taxon>
        <taxon>asterids</taxon>
        <taxon>campanulids</taxon>
        <taxon>Apiales</taxon>
        <taxon>Apiaceae</taxon>
        <taxon>Apioideae</taxon>
        <taxon>Scandiceae</taxon>
        <taxon>Daucinae</taxon>
        <taxon>Daucus</taxon>
        <taxon>Daucus sect. Daucus</taxon>
    </lineage>
</organism>
<evidence type="ECO:0008006" key="12">
    <source>
        <dbReference type="Google" id="ProtNLM"/>
    </source>
</evidence>
<reference evidence="10" key="1">
    <citation type="journal article" date="2016" name="Nat. Genet.">
        <title>A high-quality carrot genome assembly provides new insights into carotenoid accumulation and asterid genome evolution.</title>
        <authorList>
            <person name="Iorizzo M."/>
            <person name="Ellison S."/>
            <person name="Senalik D."/>
            <person name="Zeng P."/>
            <person name="Satapoomin P."/>
            <person name="Huang J."/>
            <person name="Bowman M."/>
            <person name="Iovene M."/>
            <person name="Sanseverino W."/>
            <person name="Cavagnaro P."/>
            <person name="Yildiz M."/>
            <person name="Macko-Podgorni A."/>
            <person name="Moranska E."/>
            <person name="Grzebelus E."/>
            <person name="Grzebelus D."/>
            <person name="Ashrafi H."/>
            <person name="Zheng Z."/>
            <person name="Cheng S."/>
            <person name="Spooner D."/>
            <person name="Van Deynze A."/>
            <person name="Simon P."/>
        </authorList>
    </citation>
    <scope>NUCLEOTIDE SEQUENCE</scope>
    <source>
        <tissue evidence="10">Leaf</tissue>
    </source>
</reference>
<evidence type="ECO:0000313" key="10">
    <source>
        <dbReference type="EMBL" id="WOG99968.1"/>
    </source>
</evidence>